<keyword evidence="3" id="KW-1185">Reference proteome</keyword>
<dbReference type="AlphaFoldDB" id="A0A397W9S6"/>
<feature type="signal peptide" evidence="1">
    <location>
        <begin position="1"/>
        <end position="21"/>
    </location>
</feature>
<evidence type="ECO:0000313" key="3">
    <source>
        <dbReference type="Proteomes" id="UP000266673"/>
    </source>
</evidence>
<accession>A0A397W9S6</accession>
<sequence>MNFSTTTFLFAIIFLFLYADAAVVVSRESNPKPILVNLRSEVSKDKTSVTLSWELNEAIDPKSTAVIGLKVGVCDKSKRCHFESLTKTEVAFSDKEFTFEGVDLDLSKLNVAAIRGVTKDGKAYGGLTFAEHGLPEVV</sequence>
<reference evidence="2 3" key="1">
    <citation type="submission" date="2018-06" db="EMBL/GenBank/DDBJ databases">
        <title>Comparative genomics reveals the genomic features of Rhizophagus irregularis, R. cerebriforme, R. diaphanum and Gigaspora rosea, and their symbiotic lifestyle signature.</title>
        <authorList>
            <person name="Morin E."/>
            <person name="San Clemente H."/>
            <person name="Chen E.C.H."/>
            <person name="De La Providencia I."/>
            <person name="Hainaut M."/>
            <person name="Kuo A."/>
            <person name="Kohler A."/>
            <person name="Murat C."/>
            <person name="Tang N."/>
            <person name="Roy S."/>
            <person name="Loubradou J."/>
            <person name="Henrissat B."/>
            <person name="Grigoriev I.V."/>
            <person name="Corradi N."/>
            <person name="Roux C."/>
            <person name="Martin F.M."/>
        </authorList>
    </citation>
    <scope>NUCLEOTIDE SEQUENCE [LARGE SCALE GENOMIC DNA]</scope>
    <source>
        <strain evidence="2 3">DAOM 194757</strain>
    </source>
</reference>
<evidence type="ECO:0000313" key="2">
    <source>
        <dbReference type="EMBL" id="RIB30219.1"/>
    </source>
</evidence>
<feature type="chain" id="PRO_5017287867" evidence="1">
    <location>
        <begin position="22"/>
        <end position="138"/>
    </location>
</feature>
<protein>
    <submittedName>
        <fullName evidence="2">Uncharacterized protein</fullName>
    </submittedName>
</protein>
<name>A0A397W9S6_9GLOM</name>
<organism evidence="2 3">
    <name type="scientific">Gigaspora rosea</name>
    <dbReference type="NCBI Taxonomy" id="44941"/>
    <lineage>
        <taxon>Eukaryota</taxon>
        <taxon>Fungi</taxon>
        <taxon>Fungi incertae sedis</taxon>
        <taxon>Mucoromycota</taxon>
        <taxon>Glomeromycotina</taxon>
        <taxon>Glomeromycetes</taxon>
        <taxon>Diversisporales</taxon>
        <taxon>Gigasporaceae</taxon>
        <taxon>Gigaspora</taxon>
    </lineage>
</organism>
<gene>
    <name evidence="2" type="ORF">C2G38_2027037</name>
</gene>
<evidence type="ECO:0000256" key="1">
    <source>
        <dbReference type="SAM" id="SignalP"/>
    </source>
</evidence>
<dbReference type="EMBL" id="QKWP01000018">
    <property type="protein sequence ID" value="RIB30219.1"/>
    <property type="molecule type" value="Genomic_DNA"/>
</dbReference>
<dbReference type="Proteomes" id="UP000266673">
    <property type="component" value="Unassembled WGS sequence"/>
</dbReference>
<keyword evidence="1" id="KW-0732">Signal</keyword>
<comment type="caution">
    <text evidence="2">The sequence shown here is derived from an EMBL/GenBank/DDBJ whole genome shotgun (WGS) entry which is preliminary data.</text>
</comment>
<proteinExistence type="predicted"/>
<dbReference type="OrthoDB" id="2488164at2759"/>